<dbReference type="InterPro" id="IPR002401">
    <property type="entry name" value="Cyt_P450_E_grp-I"/>
</dbReference>
<dbReference type="PROSITE" id="PS00086">
    <property type="entry name" value="CYTOCHROME_P450"/>
    <property type="match status" value="1"/>
</dbReference>
<dbReference type="GO" id="GO:0020037">
    <property type="term" value="F:heme binding"/>
    <property type="evidence" value="ECO:0007669"/>
    <property type="project" value="InterPro"/>
</dbReference>
<dbReference type="GO" id="GO:0004497">
    <property type="term" value="F:monooxygenase activity"/>
    <property type="evidence" value="ECO:0007669"/>
    <property type="project" value="UniProtKB-KW"/>
</dbReference>
<evidence type="ECO:0000256" key="5">
    <source>
        <dbReference type="ARBA" id="ARBA00022723"/>
    </source>
</evidence>
<sequence>MSILKPGLLALVVACFAIIRWRRSRLPLPPGPERWPIIGNVADMPSVRPWETYREWFTKHNSDVIFLDLPLQPTVILGSVEVAVDLLEKRSHLYSDRKQSVMQYLMGWGFNFAAMPYSQRWRAHRRMFHQHFHQGVVGKYRPVQLQQTRRFLSWILDSPQHTRKHIRHFVTSAIFAVTYGKQISGMDDEYVVIAHTAATGGNMLGVPGAFWIEYVPFLKWMPSWVPGATFKKVAEEYLPWVTQSKERGYNDVKAANLNGTPRPSVANTMLENIRSKYGGTDEEAYYEDIAKGVTGMAYVAGADTTTSAIESFLLAMALFPEVQKQAQAELDRVVGPSRLPEYEDLPNMPYLCAVMMEVMRWMPVLAFGFPHAVTDDDVYQGYRIPKGAMIVPNHWAMLHNPEDYPEPEQFKPERYLNQNGDIDPSVRDPNTIAFGFGRRICPGRHFSNNTLAICIASTLHVFNISAGTDSSGNPVALTTEMTGTLVAVPKDVPCGLTPRSEIAARLVREAVVDLGEVLSQG</sequence>
<reference evidence="11" key="1">
    <citation type="journal article" date="2021" name="New Phytol.">
        <title>Evolutionary innovations through gain and loss of genes in the ectomycorrhizal Boletales.</title>
        <authorList>
            <person name="Wu G."/>
            <person name="Miyauchi S."/>
            <person name="Morin E."/>
            <person name="Kuo A."/>
            <person name="Drula E."/>
            <person name="Varga T."/>
            <person name="Kohler A."/>
            <person name="Feng B."/>
            <person name="Cao Y."/>
            <person name="Lipzen A."/>
            <person name="Daum C."/>
            <person name="Hundley H."/>
            <person name="Pangilinan J."/>
            <person name="Johnson J."/>
            <person name="Barry K."/>
            <person name="LaButti K."/>
            <person name="Ng V."/>
            <person name="Ahrendt S."/>
            <person name="Min B."/>
            <person name="Choi I.G."/>
            <person name="Park H."/>
            <person name="Plett J.M."/>
            <person name="Magnuson J."/>
            <person name="Spatafora J.W."/>
            <person name="Nagy L.G."/>
            <person name="Henrissat B."/>
            <person name="Grigoriev I.V."/>
            <person name="Yang Z.L."/>
            <person name="Xu J."/>
            <person name="Martin F.M."/>
        </authorList>
    </citation>
    <scope>NUCLEOTIDE SEQUENCE</scope>
    <source>
        <strain evidence="11">KKN 215</strain>
    </source>
</reference>
<dbReference type="OrthoDB" id="2789670at2759"/>
<evidence type="ECO:0000256" key="8">
    <source>
        <dbReference type="ARBA" id="ARBA00023033"/>
    </source>
</evidence>
<dbReference type="AlphaFoldDB" id="A0A8K0ULK5"/>
<evidence type="ECO:0000256" key="7">
    <source>
        <dbReference type="ARBA" id="ARBA00023004"/>
    </source>
</evidence>
<keyword evidence="7 9" id="KW-0408">Iron</keyword>
<feature type="binding site" description="axial binding residue" evidence="9">
    <location>
        <position position="441"/>
    </location>
    <ligand>
        <name>heme</name>
        <dbReference type="ChEBI" id="CHEBI:30413"/>
    </ligand>
    <ligandPart>
        <name>Fe</name>
        <dbReference type="ChEBI" id="CHEBI:18248"/>
    </ligandPart>
</feature>
<dbReference type="EMBL" id="JAEVFJ010000019">
    <property type="protein sequence ID" value="KAH8099592.1"/>
    <property type="molecule type" value="Genomic_DNA"/>
</dbReference>
<dbReference type="InterPro" id="IPR001128">
    <property type="entry name" value="Cyt_P450"/>
</dbReference>
<dbReference type="InterPro" id="IPR036396">
    <property type="entry name" value="Cyt_P450_sf"/>
</dbReference>
<dbReference type="PANTHER" id="PTHR46300:SF7">
    <property type="entry name" value="P450, PUTATIVE (EUROFUNG)-RELATED"/>
    <property type="match status" value="1"/>
</dbReference>
<evidence type="ECO:0000256" key="9">
    <source>
        <dbReference type="PIRSR" id="PIRSR602401-1"/>
    </source>
</evidence>
<dbReference type="InterPro" id="IPR050364">
    <property type="entry name" value="Cytochrome_P450_fung"/>
</dbReference>
<keyword evidence="4 9" id="KW-0349">Heme</keyword>
<evidence type="ECO:0000256" key="1">
    <source>
        <dbReference type="ARBA" id="ARBA00001971"/>
    </source>
</evidence>
<keyword evidence="12" id="KW-1185">Reference proteome</keyword>
<evidence type="ECO:0000256" key="4">
    <source>
        <dbReference type="ARBA" id="ARBA00022617"/>
    </source>
</evidence>
<dbReference type="PRINTS" id="PR00385">
    <property type="entry name" value="P450"/>
</dbReference>
<evidence type="ECO:0000256" key="2">
    <source>
        <dbReference type="ARBA" id="ARBA00005179"/>
    </source>
</evidence>
<evidence type="ECO:0000313" key="12">
    <source>
        <dbReference type="Proteomes" id="UP000813824"/>
    </source>
</evidence>
<accession>A0A8K0ULK5</accession>
<dbReference type="Pfam" id="PF00067">
    <property type="entry name" value="p450"/>
    <property type="match status" value="1"/>
</dbReference>
<organism evidence="11 12">
    <name type="scientific">Cristinia sonorae</name>
    <dbReference type="NCBI Taxonomy" id="1940300"/>
    <lineage>
        <taxon>Eukaryota</taxon>
        <taxon>Fungi</taxon>
        <taxon>Dikarya</taxon>
        <taxon>Basidiomycota</taxon>
        <taxon>Agaricomycotina</taxon>
        <taxon>Agaricomycetes</taxon>
        <taxon>Agaricomycetidae</taxon>
        <taxon>Agaricales</taxon>
        <taxon>Pleurotineae</taxon>
        <taxon>Stephanosporaceae</taxon>
        <taxon>Cristinia</taxon>
    </lineage>
</organism>
<gene>
    <name evidence="11" type="ORF">BXZ70DRAFT_1008993</name>
</gene>
<dbReference type="GO" id="GO:0016705">
    <property type="term" value="F:oxidoreductase activity, acting on paired donors, with incorporation or reduction of molecular oxygen"/>
    <property type="evidence" value="ECO:0007669"/>
    <property type="project" value="InterPro"/>
</dbReference>
<keyword evidence="6 10" id="KW-0560">Oxidoreductase</keyword>
<name>A0A8K0ULK5_9AGAR</name>
<dbReference type="Gene3D" id="1.10.630.10">
    <property type="entry name" value="Cytochrome P450"/>
    <property type="match status" value="1"/>
</dbReference>
<dbReference type="CDD" id="cd11065">
    <property type="entry name" value="CYP64-like"/>
    <property type="match status" value="1"/>
</dbReference>
<comment type="similarity">
    <text evidence="3 10">Belongs to the cytochrome P450 family.</text>
</comment>
<comment type="caution">
    <text evidence="11">The sequence shown here is derived from an EMBL/GenBank/DDBJ whole genome shotgun (WGS) entry which is preliminary data.</text>
</comment>
<protein>
    <submittedName>
        <fullName evidence="11">Cytochrome P450</fullName>
    </submittedName>
</protein>
<proteinExistence type="inferred from homology"/>
<comment type="cofactor">
    <cofactor evidence="1 9">
        <name>heme</name>
        <dbReference type="ChEBI" id="CHEBI:30413"/>
    </cofactor>
</comment>
<dbReference type="PANTHER" id="PTHR46300">
    <property type="entry name" value="P450, PUTATIVE (EUROFUNG)-RELATED-RELATED"/>
    <property type="match status" value="1"/>
</dbReference>
<dbReference type="InterPro" id="IPR017972">
    <property type="entry name" value="Cyt_P450_CS"/>
</dbReference>
<dbReference type="PRINTS" id="PR00463">
    <property type="entry name" value="EP450I"/>
</dbReference>
<evidence type="ECO:0000256" key="6">
    <source>
        <dbReference type="ARBA" id="ARBA00023002"/>
    </source>
</evidence>
<keyword evidence="8 10" id="KW-0503">Monooxygenase</keyword>
<evidence type="ECO:0000313" key="11">
    <source>
        <dbReference type="EMBL" id="KAH8099592.1"/>
    </source>
</evidence>
<dbReference type="GO" id="GO:0005506">
    <property type="term" value="F:iron ion binding"/>
    <property type="evidence" value="ECO:0007669"/>
    <property type="project" value="InterPro"/>
</dbReference>
<comment type="pathway">
    <text evidence="2">Secondary metabolite biosynthesis.</text>
</comment>
<evidence type="ECO:0000256" key="10">
    <source>
        <dbReference type="RuleBase" id="RU000461"/>
    </source>
</evidence>
<evidence type="ECO:0000256" key="3">
    <source>
        <dbReference type="ARBA" id="ARBA00010617"/>
    </source>
</evidence>
<dbReference type="SUPFAM" id="SSF48264">
    <property type="entry name" value="Cytochrome P450"/>
    <property type="match status" value="1"/>
</dbReference>
<dbReference type="Proteomes" id="UP000813824">
    <property type="component" value="Unassembled WGS sequence"/>
</dbReference>
<keyword evidence="5 9" id="KW-0479">Metal-binding</keyword>